<dbReference type="PANTHER" id="PTHR43375">
    <property type="entry name" value="OROTIDINE 5'-PHOSPHATE DECARBOXYLASE"/>
    <property type="match status" value="1"/>
</dbReference>
<dbReference type="EC" id="4.1.1.23" evidence="7"/>
<feature type="domain" description="Orotidine 5'-phosphate decarboxylase" evidence="8">
    <location>
        <begin position="17"/>
        <end position="256"/>
    </location>
</feature>
<dbReference type="Pfam" id="PF00215">
    <property type="entry name" value="OMPdecase"/>
    <property type="match status" value="1"/>
</dbReference>
<dbReference type="HAMAP" id="MF_01215">
    <property type="entry name" value="OMPdecase_type2"/>
    <property type="match status" value="1"/>
</dbReference>
<evidence type="ECO:0000256" key="7">
    <source>
        <dbReference type="HAMAP-Rule" id="MF_01215"/>
    </source>
</evidence>
<name>G2J960_9BURK</name>
<keyword evidence="4 7" id="KW-0665">Pyrimidine biosynthesis</keyword>
<evidence type="ECO:0000256" key="1">
    <source>
        <dbReference type="ARBA" id="ARBA00004861"/>
    </source>
</evidence>
<sequence>MNFIQMLNAAWRRTDSMLCVGLDPEPARFPPPLTGRADTILEFCRAIVDATAPYACAFKPQIAYFSAYRAEAQLEKLIAYIHTQYPGVPVILDAKRGDIGSTAALYAREAFERYRADALTVNPYLGTDSIAPYFAHPDKGVIVLCRTSNEGGAEVQLQRAGNAYIYQIIAQRAVKQWNANGQLGLVMGATFPKDIAIVRRIAGDKVPLLIPGAGVQGGEIRAAVQAGCTRQGNGLLINASRAILYAGNDADFALAAARAAQRMRDTIRSHI</sequence>
<dbReference type="GO" id="GO:0004590">
    <property type="term" value="F:orotidine-5'-phosphate decarboxylase activity"/>
    <property type="evidence" value="ECO:0007669"/>
    <property type="project" value="UniProtKB-UniRule"/>
</dbReference>
<evidence type="ECO:0000256" key="6">
    <source>
        <dbReference type="ARBA" id="ARBA00049157"/>
    </source>
</evidence>
<feature type="active site" description="Proton donor" evidence="7">
    <location>
        <position position="95"/>
    </location>
</feature>
<keyword evidence="10" id="KW-1185">Reference proteome</keyword>
<dbReference type="EMBL" id="CAFB01000039">
    <property type="protein sequence ID" value="CCD29307.1"/>
    <property type="molecule type" value="Genomic_DNA"/>
</dbReference>
<dbReference type="InterPro" id="IPR011060">
    <property type="entry name" value="RibuloseP-bd_barrel"/>
</dbReference>
<dbReference type="PROSITE" id="PS00156">
    <property type="entry name" value="OMPDECASE"/>
    <property type="match status" value="1"/>
</dbReference>
<dbReference type="NCBIfam" id="TIGR02127">
    <property type="entry name" value="pyrF_sub2"/>
    <property type="match status" value="1"/>
</dbReference>
<gene>
    <name evidence="7 9" type="primary">pyrF</name>
    <name evidence="9" type="ORF">CAGGBEG34_220058</name>
</gene>
<dbReference type="eggNOG" id="COG0284">
    <property type="taxonomic scope" value="Bacteria"/>
</dbReference>
<keyword evidence="3 7" id="KW-0210">Decarboxylase</keyword>
<evidence type="ECO:0000313" key="10">
    <source>
        <dbReference type="Proteomes" id="UP000054051"/>
    </source>
</evidence>
<dbReference type="InterPro" id="IPR011995">
    <property type="entry name" value="OMPdecase_type-2"/>
</dbReference>
<accession>G2J960</accession>
<dbReference type="CDD" id="cd04725">
    <property type="entry name" value="OMP_decarboxylase_like"/>
    <property type="match status" value="1"/>
</dbReference>
<dbReference type="GO" id="GO:0044205">
    <property type="term" value="P:'de novo' UMP biosynthetic process"/>
    <property type="evidence" value="ECO:0007669"/>
    <property type="project" value="UniProtKB-UniRule"/>
</dbReference>
<dbReference type="SMART" id="SM00934">
    <property type="entry name" value="OMPdecase"/>
    <property type="match status" value="1"/>
</dbReference>
<organism evidence="9 10">
    <name type="scientific">Candidatus Glomeribacter gigasporarum BEG34</name>
    <dbReference type="NCBI Taxonomy" id="1070319"/>
    <lineage>
        <taxon>Bacteria</taxon>
        <taxon>Pseudomonadati</taxon>
        <taxon>Pseudomonadota</taxon>
        <taxon>Betaproteobacteria</taxon>
        <taxon>Burkholderiales</taxon>
        <taxon>Burkholderiaceae</taxon>
        <taxon>Candidatus Glomeribacter</taxon>
    </lineage>
</organism>
<dbReference type="PANTHER" id="PTHR43375:SF1">
    <property type="entry name" value="OROTIDINE 5'-PHOSPHATE DECARBOXYLASE"/>
    <property type="match status" value="1"/>
</dbReference>
<keyword evidence="5 7" id="KW-0456">Lyase</keyword>
<proteinExistence type="inferred from homology"/>
<evidence type="ECO:0000256" key="3">
    <source>
        <dbReference type="ARBA" id="ARBA00022793"/>
    </source>
</evidence>
<dbReference type="InterPro" id="IPR013785">
    <property type="entry name" value="Aldolase_TIM"/>
</dbReference>
<dbReference type="GO" id="GO:0006207">
    <property type="term" value="P:'de novo' pyrimidine nucleobase biosynthetic process"/>
    <property type="evidence" value="ECO:0007669"/>
    <property type="project" value="InterPro"/>
</dbReference>
<dbReference type="RefSeq" id="WP_006682534.1">
    <property type="nucleotide sequence ID" value="NZ_CAFB01000039.1"/>
</dbReference>
<evidence type="ECO:0000256" key="5">
    <source>
        <dbReference type="ARBA" id="ARBA00023239"/>
    </source>
</evidence>
<dbReference type="OrthoDB" id="9808470at2"/>
<dbReference type="SUPFAM" id="SSF51366">
    <property type="entry name" value="Ribulose-phoshate binding barrel"/>
    <property type="match status" value="1"/>
</dbReference>
<dbReference type="InterPro" id="IPR001754">
    <property type="entry name" value="OMPdeCOase_dom"/>
</dbReference>
<dbReference type="Gene3D" id="3.20.20.70">
    <property type="entry name" value="Aldolase class I"/>
    <property type="match status" value="1"/>
</dbReference>
<dbReference type="Proteomes" id="UP000054051">
    <property type="component" value="Unassembled WGS sequence"/>
</dbReference>
<protein>
    <recommendedName>
        <fullName evidence="7">Orotidine 5'-phosphate decarboxylase</fullName>
        <ecNumber evidence="7">4.1.1.23</ecNumber>
    </recommendedName>
    <alternativeName>
        <fullName evidence="7">OMP decarboxylase</fullName>
        <shortName evidence="7">OMPDCase</shortName>
        <shortName evidence="7">OMPdecase</shortName>
    </alternativeName>
</protein>
<evidence type="ECO:0000259" key="8">
    <source>
        <dbReference type="SMART" id="SM00934"/>
    </source>
</evidence>
<dbReference type="InterPro" id="IPR018089">
    <property type="entry name" value="OMPdecase_AS"/>
</dbReference>
<evidence type="ECO:0000313" key="9">
    <source>
        <dbReference type="EMBL" id="CCD29307.1"/>
    </source>
</evidence>
<reference evidence="9 10" key="1">
    <citation type="submission" date="2011-08" db="EMBL/GenBank/DDBJ databases">
        <title>The genome of the obligate endobacterium of an arbuscular mycorrhizal fungus reveals an interphylum network of nutritional interactions.</title>
        <authorList>
            <person name="Ghignone S."/>
            <person name="Salvioli A."/>
            <person name="Anca I."/>
            <person name="Lumini E."/>
            <person name="Ortu G."/>
            <person name="Petiti L."/>
            <person name="Cruveiller S."/>
            <person name="Bianciotto V."/>
            <person name="Piffanelli P."/>
            <person name="Lanfranco L."/>
            <person name="Bonfante P."/>
        </authorList>
    </citation>
    <scope>NUCLEOTIDE SEQUENCE [LARGE SCALE GENOMIC DNA]</scope>
    <source>
        <strain evidence="9 10">BEG34</strain>
    </source>
</reference>
<comment type="catalytic activity">
    <reaction evidence="6 7">
        <text>orotidine 5'-phosphate + H(+) = UMP + CO2</text>
        <dbReference type="Rhea" id="RHEA:11596"/>
        <dbReference type="ChEBI" id="CHEBI:15378"/>
        <dbReference type="ChEBI" id="CHEBI:16526"/>
        <dbReference type="ChEBI" id="CHEBI:57538"/>
        <dbReference type="ChEBI" id="CHEBI:57865"/>
        <dbReference type="EC" id="4.1.1.23"/>
    </reaction>
</comment>
<evidence type="ECO:0000256" key="2">
    <source>
        <dbReference type="ARBA" id="ARBA00008847"/>
    </source>
</evidence>
<comment type="pathway">
    <text evidence="1 7">Pyrimidine metabolism; UMP biosynthesis via de novo pathway; UMP from orotate: step 2/2.</text>
</comment>
<dbReference type="AlphaFoldDB" id="G2J960"/>
<comment type="caution">
    <text evidence="9">The sequence shown here is derived from an EMBL/GenBank/DDBJ whole genome shotgun (WGS) entry which is preliminary data.</text>
</comment>
<dbReference type="UniPathway" id="UPA00070">
    <property type="reaction ID" value="UER00120"/>
</dbReference>
<comment type="similarity">
    <text evidence="2 7">Belongs to the OMP decarboxylase family. Type 2 subfamily.</text>
</comment>
<dbReference type="STRING" id="1070319.CAGGBEG34_220058"/>
<evidence type="ECO:0000256" key="4">
    <source>
        <dbReference type="ARBA" id="ARBA00022975"/>
    </source>
</evidence>